<reference evidence="2 3" key="1">
    <citation type="journal article" date="2008" name="Nature">
        <title>The genome of Laccaria bicolor provides insights into mycorrhizal symbiosis.</title>
        <authorList>
            <person name="Martin F."/>
            <person name="Aerts A."/>
            <person name="Ahren D."/>
            <person name="Brun A."/>
            <person name="Danchin E.G.J."/>
            <person name="Duchaussoy F."/>
            <person name="Gibon J."/>
            <person name="Kohler A."/>
            <person name="Lindquist E."/>
            <person name="Pereda V."/>
            <person name="Salamov A."/>
            <person name="Shapiro H.J."/>
            <person name="Wuyts J."/>
            <person name="Blaudez D."/>
            <person name="Buee M."/>
            <person name="Brokstein P."/>
            <person name="Canbaeck B."/>
            <person name="Cohen D."/>
            <person name="Courty P.E."/>
            <person name="Coutinho P.M."/>
            <person name="Delaruelle C."/>
            <person name="Detter J.C."/>
            <person name="Deveau A."/>
            <person name="DiFazio S."/>
            <person name="Duplessis S."/>
            <person name="Fraissinet-Tachet L."/>
            <person name="Lucic E."/>
            <person name="Frey-Klett P."/>
            <person name="Fourrey C."/>
            <person name="Feussner I."/>
            <person name="Gay G."/>
            <person name="Grimwood J."/>
            <person name="Hoegger P.J."/>
            <person name="Jain P."/>
            <person name="Kilaru S."/>
            <person name="Labbe J."/>
            <person name="Lin Y.C."/>
            <person name="Legue V."/>
            <person name="Le Tacon F."/>
            <person name="Marmeisse R."/>
            <person name="Melayah D."/>
            <person name="Montanini B."/>
            <person name="Muratet M."/>
            <person name="Nehls U."/>
            <person name="Niculita-Hirzel H."/>
            <person name="Oudot-Le Secq M.P."/>
            <person name="Peter M."/>
            <person name="Quesneville H."/>
            <person name="Rajashekar B."/>
            <person name="Reich M."/>
            <person name="Rouhier N."/>
            <person name="Schmutz J."/>
            <person name="Yin T."/>
            <person name="Chalot M."/>
            <person name="Henrissat B."/>
            <person name="Kuees U."/>
            <person name="Lucas S."/>
            <person name="Van de Peer Y."/>
            <person name="Podila G.K."/>
            <person name="Polle A."/>
            <person name="Pukkila P.J."/>
            <person name="Richardson P.M."/>
            <person name="Rouze P."/>
            <person name="Sanders I.R."/>
            <person name="Stajich J.E."/>
            <person name="Tunlid A."/>
            <person name="Tuskan G."/>
            <person name="Grigoriev I.V."/>
        </authorList>
    </citation>
    <scope>NUCLEOTIDE SEQUENCE [LARGE SCALE GENOMIC DNA]</scope>
    <source>
        <strain evidence="3">S238N-H82 / ATCC MYA-4686</strain>
    </source>
</reference>
<dbReference type="GeneID" id="6082437"/>
<evidence type="ECO:0000313" key="3">
    <source>
        <dbReference type="Proteomes" id="UP000001194"/>
    </source>
</evidence>
<feature type="compositionally biased region" description="Low complexity" evidence="1">
    <location>
        <begin position="69"/>
        <end position="82"/>
    </location>
</feature>
<dbReference type="AlphaFoldDB" id="B0DS81"/>
<dbReference type="KEGG" id="lbc:LACBIDRAFT_332289"/>
<accession>B0DS81</accession>
<dbReference type="Proteomes" id="UP000001194">
    <property type="component" value="Unassembled WGS sequence"/>
</dbReference>
<proteinExistence type="predicted"/>
<evidence type="ECO:0000313" key="2">
    <source>
        <dbReference type="EMBL" id="EDR02426.1"/>
    </source>
</evidence>
<dbReference type="HOGENOM" id="CLU_095027_0_0_1"/>
<name>B0DS81_LACBS</name>
<gene>
    <name evidence="2" type="ORF">LACBIDRAFT_332289</name>
</gene>
<evidence type="ECO:0000256" key="1">
    <source>
        <dbReference type="SAM" id="MobiDB-lite"/>
    </source>
</evidence>
<sequence length="256" mass="27953">MAGGNLALQENLKLTNTHVEELNHRLSHMSTGTASDCITISLTATPPSAPPLLSEHVTAPNEQPVQPHPATSAAQISTSAATPSSAPTCTIILGDGTELTFTEADVGSPPLTSFADDVAGLNRMWDDTTPNWGGTLVLEIKGHPIPIVYWKDSKWFNWKVVVHRYCQGTHTQFWDEFSHNGEQLCFTKIVQRLSELRKDEDQATAECARAEYAANFPSFFSYKKNGVSHIKTKPSDIGKTYRLLKGISGVEADGED</sequence>
<dbReference type="RefSeq" id="XP_001886789.1">
    <property type="nucleotide sequence ID" value="XM_001886754.1"/>
</dbReference>
<dbReference type="EMBL" id="DS547130">
    <property type="protein sequence ID" value="EDR02426.1"/>
    <property type="molecule type" value="Genomic_DNA"/>
</dbReference>
<protein>
    <submittedName>
        <fullName evidence="2">Predicted protein</fullName>
    </submittedName>
</protein>
<organism evidence="3">
    <name type="scientific">Laccaria bicolor (strain S238N-H82 / ATCC MYA-4686)</name>
    <name type="common">Bicoloured deceiver</name>
    <name type="synonym">Laccaria laccata var. bicolor</name>
    <dbReference type="NCBI Taxonomy" id="486041"/>
    <lineage>
        <taxon>Eukaryota</taxon>
        <taxon>Fungi</taxon>
        <taxon>Dikarya</taxon>
        <taxon>Basidiomycota</taxon>
        <taxon>Agaricomycotina</taxon>
        <taxon>Agaricomycetes</taxon>
        <taxon>Agaricomycetidae</taxon>
        <taxon>Agaricales</taxon>
        <taxon>Agaricineae</taxon>
        <taxon>Hydnangiaceae</taxon>
        <taxon>Laccaria</taxon>
    </lineage>
</organism>
<feature type="region of interest" description="Disordered" evidence="1">
    <location>
        <begin position="48"/>
        <end position="82"/>
    </location>
</feature>
<dbReference type="InParanoid" id="B0DS81"/>
<keyword evidence="3" id="KW-1185">Reference proteome</keyword>
<dbReference type="OrthoDB" id="3210866at2759"/>